<dbReference type="Proteomes" id="UP000249758">
    <property type="component" value="Segment"/>
</dbReference>
<organism evidence="1">
    <name type="scientific">Pandoravirus macleodensis</name>
    <dbReference type="NCBI Taxonomy" id="2107707"/>
    <lineage>
        <taxon>Viruses</taxon>
        <taxon>Pandoravirus</taxon>
    </lineage>
</organism>
<dbReference type="Gene3D" id="1.25.40.20">
    <property type="entry name" value="Ankyrin repeat-containing domain"/>
    <property type="match status" value="1"/>
</dbReference>
<dbReference type="KEGG" id="vg:36841193"/>
<protein>
    <submittedName>
        <fullName evidence="1">Ankyrin repeat domain containing protein</fullName>
    </submittedName>
</protein>
<dbReference type="EMBL" id="MG011691">
    <property type="protein sequence ID" value="AVK76738.1"/>
    <property type="molecule type" value="Genomic_DNA"/>
</dbReference>
<dbReference type="InterPro" id="IPR036770">
    <property type="entry name" value="Ankyrin_rpt-contain_sf"/>
</dbReference>
<evidence type="ECO:0000313" key="1">
    <source>
        <dbReference type="EMBL" id="AVK76738.1"/>
    </source>
</evidence>
<accession>A0A2U7UE47</accession>
<sequence length="705" mass="76895">MDAPTAGASGDIELDVISPRSALSLPSRDAPLVPKRRAAYGVDGNRHTIDPRRCKRPRVDSFDPCGAPTTLPPEIVAHILDALPDMDDAAACIASGVFCAAGDEALRQRCRRTKKRDLVRAGDTETLAYMHARRGARFEWSDAVLAASSGHMEALRWLWTHARKGHPCDILTHAAHNGHVEVVQWLLEQQKGGNQWTDVQINQAIIAAVSEGHDAVVGYLCETNSTACTPAALATAVVHGRLSIAKMLYDLNPSHAHAIDAGAADLHNMIAPRHNTGLNGIGWRDRGLFDLACISGHLDMVEFVWQTEHNGCTPRILMCAAGGRNPDVVRFVARNRDAIEARVTGSDPRGARWSIDSDPVRVLMIAIPSGDVPTLVTLRDLFPAIKSAYMGGLLYLTDDRDMASFVLAHTGHPGCDSKDIALAAALGVMPDCPLPIHKSIGRLDLQTVRYAREVRGYNPRANSLLDSVSSGNTDVAHYLCQQRGVRSMSIDDLIAGGADDRVIVASLAHDIIARAVDLGCTETVERALDAWIPDRRHKVYHIDAGLSRAVARHRDRDHIIRCLLKRRRQLPVSERAKPIVLAGNGVLGAPVASLDRLHREWDMDIYALVAYDDRLESASISGIEWARQHGHDIIKARHAHSVSALVLAAATRGERRLVEWFASRGWRPCSDDYVPTPCIKGMRAHYDSAAEEILAGLADDNTGDD</sequence>
<dbReference type="GeneID" id="36841193"/>
<dbReference type="SUPFAM" id="SSF48403">
    <property type="entry name" value="Ankyrin repeat"/>
    <property type="match status" value="1"/>
</dbReference>
<dbReference type="PANTHER" id="PTHR46586">
    <property type="entry name" value="ANKYRIN REPEAT-CONTAINING PROTEIN"/>
    <property type="match status" value="1"/>
</dbReference>
<gene>
    <name evidence="1" type="ORF">pmac_cds_50</name>
</gene>
<dbReference type="PANTHER" id="PTHR46586:SF3">
    <property type="entry name" value="ANKYRIN REPEAT-CONTAINING PROTEIN"/>
    <property type="match status" value="1"/>
</dbReference>
<reference evidence="1" key="1">
    <citation type="journal article" date="2018" name="Nat. Commun.">
        <title>Diversity and evolution of the emerging Pandoraviridae family.</title>
        <authorList>
            <person name="Legendre M."/>
            <person name="Fabre E."/>
            <person name="Poirot O."/>
            <person name="Jeudy S."/>
            <person name="Lartigue A."/>
            <person name="Alempic J.M."/>
            <person name="Beucher L."/>
            <person name="Philippe N."/>
            <person name="Bertaux L."/>
            <person name="Christo-Foroux E."/>
            <person name="Labadie K."/>
            <person name="Coute Y."/>
            <person name="Abergel C."/>
            <person name="Claverie J.M."/>
        </authorList>
    </citation>
    <scope>NUCLEOTIDE SEQUENCE [LARGE SCALE GENOMIC DNA]</scope>
    <source>
        <strain evidence="1">Macleodensis</strain>
    </source>
</reference>
<dbReference type="InterPro" id="IPR052050">
    <property type="entry name" value="SecEffector_AnkRepeat"/>
</dbReference>
<proteinExistence type="predicted"/>
<dbReference type="RefSeq" id="YP_009480734.1">
    <property type="nucleotide sequence ID" value="NC_037665.1"/>
</dbReference>
<name>A0A2U7UE47_9VIRU</name>